<evidence type="ECO:0000313" key="4">
    <source>
        <dbReference type="Proteomes" id="UP000018144"/>
    </source>
</evidence>
<feature type="compositionally biased region" description="Low complexity" evidence="2">
    <location>
        <begin position="265"/>
        <end position="286"/>
    </location>
</feature>
<feature type="coiled-coil region" evidence="1">
    <location>
        <begin position="416"/>
        <end position="454"/>
    </location>
</feature>
<dbReference type="eggNOG" id="ENOG502SHBR">
    <property type="taxonomic scope" value="Eukaryota"/>
</dbReference>
<evidence type="ECO:0000256" key="1">
    <source>
        <dbReference type="SAM" id="Coils"/>
    </source>
</evidence>
<dbReference type="AlphaFoldDB" id="U4L3K5"/>
<feature type="region of interest" description="Disordered" evidence="2">
    <location>
        <begin position="216"/>
        <end position="300"/>
    </location>
</feature>
<dbReference type="Proteomes" id="UP000018144">
    <property type="component" value="Unassembled WGS sequence"/>
</dbReference>
<feature type="compositionally biased region" description="Basic and acidic residues" evidence="2">
    <location>
        <begin position="92"/>
        <end position="111"/>
    </location>
</feature>
<protein>
    <submittedName>
        <fullName evidence="3">Uncharacterized protein</fullName>
    </submittedName>
</protein>
<feature type="compositionally biased region" description="Basic and acidic residues" evidence="2">
    <location>
        <begin position="240"/>
        <end position="253"/>
    </location>
</feature>
<proteinExistence type="predicted"/>
<dbReference type="EMBL" id="HF935554">
    <property type="protein sequence ID" value="CCX10616.1"/>
    <property type="molecule type" value="Genomic_DNA"/>
</dbReference>
<dbReference type="STRING" id="1076935.U4L3K5"/>
<keyword evidence="4" id="KW-1185">Reference proteome</keyword>
<feature type="compositionally biased region" description="Pro residues" evidence="2">
    <location>
        <begin position="287"/>
        <end position="298"/>
    </location>
</feature>
<organism evidence="3 4">
    <name type="scientific">Pyronema omphalodes (strain CBS 100304)</name>
    <name type="common">Pyronema confluens</name>
    <dbReference type="NCBI Taxonomy" id="1076935"/>
    <lineage>
        <taxon>Eukaryota</taxon>
        <taxon>Fungi</taxon>
        <taxon>Dikarya</taxon>
        <taxon>Ascomycota</taxon>
        <taxon>Pezizomycotina</taxon>
        <taxon>Pezizomycetes</taxon>
        <taxon>Pezizales</taxon>
        <taxon>Pyronemataceae</taxon>
        <taxon>Pyronema</taxon>
    </lineage>
</organism>
<keyword evidence="1" id="KW-0175">Coiled coil</keyword>
<feature type="region of interest" description="Disordered" evidence="2">
    <location>
        <begin position="89"/>
        <end position="127"/>
    </location>
</feature>
<reference evidence="3 4" key="1">
    <citation type="journal article" date="2013" name="PLoS Genet.">
        <title>The genome and development-dependent transcriptomes of Pyronema confluens: a window into fungal evolution.</title>
        <authorList>
            <person name="Traeger S."/>
            <person name="Altegoer F."/>
            <person name="Freitag M."/>
            <person name="Gabaldon T."/>
            <person name="Kempken F."/>
            <person name="Kumar A."/>
            <person name="Marcet-Houben M."/>
            <person name="Poggeler S."/>
            <person name="Stajich J.E."/>
            <person name="Nowrousian M."/>
        </authorList>
    </citation>
    <scope>NUCLEOTIDE SEQUENCE [LARGE SCALE GENOMIC DNA]</scope>
    <source>
        <strain evidence="4">CBS 100304</strain>
        <tissue evidence="3">Vegetative mycelium</tissue>
    </source>
</reference>
<gene>
    <name evidence="3" type="ORF">PCON_10210</name>
</gene>
<dbReference type="OrthoDB" id="5324651at2759"/>
<evidence type="ECO:0000256" key="2">
    <source>
        <dbReference type="SAM" id="MobiDB-lite"/>
    </source>
</evidence>
<sequence>MPQFVGRRILTDTFCAALSQAQFEHVVIDGRATDKAVLLGRLHVMLRAGGLAHELHHRHLDGTLSSIVLPEHNEAFNLHIFPNLGATPQYLDGDHTSTPKPSPEQEGKMRQEQATSRSTEAAEQLRSPSDVHVSLLTWVRQRQETARQAAEKQKCEGAEWSTSARYLYELKGEEAPSRGAEIPVLEQTELDCEEATGLSTSSWGAEIPVLEQTELDCGETTGPPTPSWKTVYIAKPPGTSRERKGEEDEKEAAVDASKPQKPMASESNISPISTPSTPGSESNISPVPTPSTPAPTLEPPSISLPYAVQHLVLQTLQTLLEHACHKYLQTTHPQLLVQKRWRIPQCAELNVYIHEILATGDFGLRNSELEKLSDIRHIAVHREPISEDRLEELMLAASTGALRLGDCKGKEKIARLEAIVRERQEARNEASGVIRNFEERLKYLKNLKECILRETEALEADVSYMRDLRDGNVADDICGLKAEIDDVLFDEVYRFRGAGIQDFTKILKRTMYQGFENFLDEEEMKRFDFHRESGR</sequence>
<evidence type="ECO:0000313" key="3">
    <source>
        <dbReference type="EMBL" id="CCX10616.1"/>
    </source>
</evidence>
<accession>U4L3K5</accession>
<name>U4L3K5_PYROM</name>
<feature type="compositionally biased region" description="Polar residues" evidence="2">
    <location>
        <begin position="112"/>
        <end position="121"/>
    </location>
</feature>